<feature type="compositionally biased region" description="Low complexity" evidence="11">
    <location>
        <begin position="391"/>
        <end position="408"/>
    </location>
</feature>
<dbReference type="Pfam" id="PF00069">
    <property type="entry name" value="Pkinase"/>
    <property type="match status" value="1"/>
</dbReference>
<comment type="caution">
    <text evidence="14">The sequence shown here is derived from an EMBL/GenBank/DDBJ whole genome shotgun (WGS) entry which is preliminary data.</text>
</comment>
<dbReference type="AlphaFoldDB" id="A0A2N7VV19"/>
<dbReference type="InterPro" id="IPR000719">
    <property type="entry name" value="Prot_kinase_dom"/>
</dbReference>
<feature type="region of interest" description="Disordered" evidence="11">
    <location>
        <begin position="342"/>
        <end position="367"/>
    </location>
</feature>
<feature type="transmembrane region" description="Helical" evidence="12">
    <location>
        <begin position="454"/>
        <end position="479"/>
    </location>
</feature>
<evidence type="ECO:0000256" key="7">
    <source>
        <dbReference type="ARBA" id="ARBA00022840"/>
    </source>
</evidence>
<evidence type="ECO:0000313" key="14">
    <source>
        <dbReference type="EMBL" id="PMS20991.1"/>
    </source>
</evidence>
<dbReference type="PANTHER" id="PTHR43671:SF98">
    <property type="entry name" value="SERINE_THREONINE-PROTEIN KINASE NEK11"/>
    <property type="match status" value="1"/>
</dbReference>
<dbReference type="Proteomes" id="UP000235347">
    <property type="component" value="Unassembled WGS sequence"/>
</dbReference>
<keyword evidence="5 10" id="KW-0547">Nucleotide-binding</keyword>
<dbReference type="Gene3D" id="1.10.510.10">
    <property type="entry name" value="Transferase(Phosphotransferase) domain 1"/>
    <property type="match status" value="1"/>
</dbReference>
<dbReference type="EMBL" id="PNYB01000017">
    <property type="protein sequence ID" value="PMS20991.1"/>
    <property type="molecule type" value="Genomic_DNA"/>
</dbReference>
<comment type="catalytic activity">
    <reaction evidence="8">
        <text>L-threonyl-[protein] + ATP = O-phospho-L-threonyl-[protein] + ADP + H(+)</text>
        <dbReference type="Rhea" id="RHEA:46608"/>
        <dbReference type="Rhea" id="RHEA-COMP:11060"/>
        <dbReference type="Rhea" id="RHEA-COMP:11605"/>
        <dbReference type="ChEBI" id="CHEBI:15378"/>
        <dbReference type="ChEBI" id="CHEBI:30013"/>
        <dbReference type="ChEBI" id="CHEBI:30616"/>
        <dbReference type="ChEBI" id="CHEBI:61977"/>
        <dbReference type="ChEBI" id="CHEBI:456216"/>
        <dbReference type="EC" id="2.7.11.1"/>
    </reaction>
</comment>
<name>A0A2N7VV19_9BURK</name>
<keyword evidence="4" id="KW-0808">Transferase</keyword>
<feature type="domain" description="Protein kinase" evidence="13">
    <location>
        <begin position="33"/>
        <end position="318"/>
    </location>
</feature>
<reference evidence="14 15" key="1">
    <citation type="submission" date="2018-01" db="EMBL/GenBank/DDBJ databases">
        <title>Whole genome analyses suggest that Burkholderia sensu lato contains two further novel genera in the rhizoxinica-symbiotica group Mycetohabitans gen. nov., and Trinickia gen. nov.: implications for the evolution of diazotrophy and nodulation in the Burkholderiaceae.</title>
        <authorList>
            <person name="Estrada-de los Santos P."/>
            <person name="Palmer M."/>
            <person name="Chavez-Ramirez B."/>
            <person name="Beukes C."/>
            <person name="Steenkamp E.T."/>
            <person name="Hirsch A.M."/>
            <person name="Manyaka P."/>
            <person name="Maluk M."/>
            <person name="Lafos M."/>
            <person name="Crook M."/>
            <person name="Gross E."/>
            <person name="Simon M.F."/>
            <person name="Bueno dos Reis Junior F."/>
            <person name="Poole P.S."/>
            <person name="Venter S.N."/>
            <person name="James E.K."/>
        </authorList>
    </citation>
    <scope>NUCLEOTIDE SEQUENCE [LARGE SCALE GENOMIC DNA]</scope>
    <source>
        <strain evidence="14 15">GP25-8</strain>
    </source>
</reference>
<evidence type="ECO:0000256" key="1">
    <source>
        <dbReference type="ARBA" id="ARBA00010886"/>
    </source>
</evidence>
<comment type="similarity">
    <text evidence="1">Belongs to the protein kinase superfamily. NEK Ser/Thr protein kinase family. NIMA subfamily.</text>
</comment>
<dbReference type="InterPro" id="IPR011009">
    <property type="entry name" value="Kinase-like_dom_sf"/>
</dbReference>
<dbReference type="CDD" id="cd14014">
    <property type="entry name" value="STKc_PknB_like"/>
    <property type="match status" value="1"/>
</dbReference>
<evidence type="ECO:0000256" key="5">
    <source>
        <dbReference type="ARBA" id="ARBA00022741"/>
    </source>
</evidence>
<feature type="region of interest" description="Disordered" evidence="11">
    <location>
        <begin position="383"/>
        <end position="408"/>
    </location>
</feature>
<keyword evidence="6 14" id="KW-0418">Kinase</keyword>
<dbReference type="GO" id="GO:0005524">
    <property type="term" value="F:ATP binding"/>
    <property type="evidence" value="ECO:0007669"/>
    <property type="project" value="UniProtKB-UniRule"/>
</dbReference>
<dbReference type="PROSITE" id="PS00109">
    <property type="entry name" value="PROTEIN_KINASE_TYR"/>
    <property type="match status" value="1"/>
</dbReference>
<keyword evidence="12" id="KW-1133">Transmembrane helix</keyword>
<keyword evidence="15" id="KW-1185">Reference proteome</keyword>
<evidence type="ECO:0000313" key="15">
    <source>
        <dbReference type="Proteomes" id="UP000235347"/>
    </source>
</evidence>
<evidence type="ECO:0000256" key="11">
    <source>
        <dbReference type="SAM" id="MobiDB-lite"/>
    </source>
</evidence>
<feature type="region of interest" description="Disordered" evidence="11">
    <location>
        <begin position="1"/>
        <end position="22"/>
    </location>
</feature>
<sequence length="674" mass="70859">MTESRFAEGVASADRDAGNSVRPLPNGHRLGEFQLDSVLGVGGFGIVYRAFDRTLQRVVAVKEYMPAMLAARAGDYTVALRATRFAQAFDAGRAAFLNEARLLAQFDHPGLLKVLHFWESHGTAYMVMPFYEGQTLKQLADKNVRMGQPELLSMLAALLGALDVLHRAQCFHRDIALDNILMQPGGKPVLLDFGAARKLIGDIVDETAMMLKPGYAPIEQYTDDPAFKQGPWTDIYALGAVAYALITGEVPPAAVVRSIQDQYKPLASRTLAEELRYNQRVLAAIDKALALRIDDRPDSIAAFAQLLGLREASSGVFVSVPGDAPGETTSGHPASVPTVAESVAPAKASPHSERNTPTRADAEGNAQAASVYASVERVAQSKASLPGGDVPSAPGSEPLAAAAATPAPATAAAATDRVASAEAPTRTALIDLPWMRDLSAHLKRLRHAFAERRWNTLVGPALIVAVVLVIGVALLRLVIQAPVAAPPVAAQAPAVAQQAVALQHLPASTVSGATAPAPSMSASMSEPGQSVVQAASAPAAAVVAPAVEASAPGAPGTPGTPGRSTGVAASLAPQRAMQRPERDLANPADASRMAAASQPAVDRPQTVPVRFHIYPWGEVYVDGVRRGVTPPFMRMNLAPGTYDIEIRNGSLTPLHRTVRIGAGSQPVDITYTFE</sequence>
<keyword evidence="7 10" id="KW-0067">ATP-binding</keyword>
<dbReference type="SMART" id="SM00219">
    <property type="entry name" value="TyrKc"/>
    <property type="match status" value="1"/>
</dbReference>
<keyword evidence="12" id="KW-0472">Membrane</keyword>
<dbReference type="InterPro" id="IPR017441">
    <property type="entry name" value="Protein_kinase_ATP_BS"/>
</dbReference>
<dbReference type="InterPro" id="IPR050660">
    <property type="entry name" value="NEK_Ser/Thr_kinase"/>
</dbReference>
<evidence type="ECO:0000256" key="10">
    <source>
        <dbReference type="PROSITE-ProRule" id="PRU10141"/>
    </source>
</evidence>
<keyword evidence="3 14" id="KW-0723">Serine/threonine-protein kinase</keyword>
<dbReference type="GO" id="GO:0004674">
    <property type="term" value="F:protein serine/threonine kinase activity"/>
    <property type="evidence" value="ECO:0007669"/>
    <property type="project" value="UniProtKB-KW"/>
</dbReference>
<dbReference type="RefSeq" id="WP_102611389.1">
    <property type="nucleotide sequence ID" value="NZ_CADIKD010000005.1"/>
</dbReference>
<evidence type="ECO:0000256" key="2">
    <source>
        <dbReference type="ARBA" id="ARBA00012513"/>
    </source>
</evidence>
<dbReference type="SUPFAM" id="SSF56112">
    <property type="entry name" value="Protein kinase-like (PK-like)"/>
    <property type="match status" value="1"/>
</dbReference>
<evidence type="ECO:0000256" key="3">
    <source>
        <dbReference type="ARBA" id="ARBA00022527"/>
    </source>
</evidence>
<dbReference type="PROSITE" id="PS50011">
    <property type="entry name" value="PROTEIN_KINASE_DOM"/>
    <property type="match status" value="1"/>
</dbReference>
<dbReference type="GO" id="GO:0004713">
    <property type="term" value="F:protein tyrosine kinase activity"/>
    <property type="evidence" value="ECO:0007669"/>
    <property type="project" value="InterPro"/>
</dbReference>
<gene>
    <name evidence="14" type="ORF">C0Z19_19035</name>
</gene>
<dbReference type="InterPro" id="IPR008266">
    <property type="entry name" value="Tyr_kinase_AS"/>
</dbReference>
<evidence type="ECO:0000256" key="9">
    <source>
        <dbReference type="ARBA" id="ARBA00048679"/>
    </source>
</evidence>
<dbReference type="EC" id="2.7.11.1" evidence="2"/>
<feature type="region of interest" description="Disordered" evidence="11">
    <location>
        <begin position="549"/>
        <end position="602"/>
    </location>
</feature>
<dbReference type="InterPro" id="IPR020635">
    <property type="entry name" value="Tyr_kinase_cat_dom"/>
</dbReference>
<evidence type="ECO:0000256" key="8">
    <source>
        <dbReference type="ARBA" id="ARBA00047899"/>
    </source>
</evidence>
<accession>A0A2N7VV19</accession>
<evidence type="ECO:0000256" key="6">
    <source>
        <dbReference type="ARBA" id="ARBA00022777"/>
    </source>
</evidence>
<evidence type="ECO:0000256" key="4">
    <source>
        <dbReference type="ARBA" id="ARBA00022679"/>
    </source>
</evidence>
<feature type="binding site" evidence="10">
    <location>
        <position position="62"/>
    </location>
    <ligand>
        <name>ATP</name>
        <dbReference type="ChEBI" id="CHEBI:30616"/>
    </ligand>
</feature>
<evidence type="ECO:0000256" key="12">
    <source>
        <dbReference type="SAM" id="Phobius"/>
    </source>
</evidence>
<evidence type="ECO:0000259" key="13">
    <source>
        <dbReference type="PROSITE" id="PS50011"/>
    </source>
</evidence>
<protein>
    <recommendedName>
        <fullName evidence="2">non-specific serine/threonine protein kinase</fullName>
        <ecNumber evidence="2">2.7.11.1</ecNumber>
    </recommendedName>
</protein>
<comment type="catalytic activity">
    <reaction evidence="9">
        <text>L-seryl-[protein] + ATP = O-phospho-L-seryl-[protein] + ADP + H(+)</text>
        <dbReference type="Rhea" id="RHEA:17989"/>
        <dbReference type="Rhea" id="RHEA-COMP:9863"/>
        <dbReference type="Rhea" id="RHEA-COMP:11604"/>
        <dbReference type="ChEBI" id="CHEBI:15378"/>
        <dbReference type="ChEBI" id="CHEBI:29999"/>
        <dbReference type="ChEBI" id="CHEBI:30616"/>
        <dbReference type="ChEBI" id="CHEBI:83421"/>
        <dbReference type="ChEBI" id="CHEBI:456216"/>
        <dbReference type="EC" id="2.7.11.1"/>
    </reaction>
</comment>
<feature type="compositionally biased region" description="Basic and acidic residues" evidence="11">
    <location>
        <begin position="350"/>
        <end position="362"/>
    </location>
</feature>
<dbReference type="PROSITE" id="PS00107">
    <property type="entry name" value="PROTEIN_KINASE_ATP"/>
    <property type="match status" value="1"/>
</dbReference>
<proteinExistence type="inferred from homology"/>
<dbReference type="PANTHER" id="PTHR43671">
    <property type="entry name" value="SERINE/THREONINE-PROTEIN KINASE NEK"/>
    <property type="match status" value="1"/>
</dbReference>
<keyword evidence="12" id="KW-0812">Transmembrane</keyword>
<organism evidence="14 15">
    <name type="scientific">Trinickia soli</name>
    <dbReference type="NCBI Taxonomy" id="380675"/>
    <lineage>
        <taxon>Bacteria</taxon>
        <taxon>Pseudomonadati</taxon>
        <taxon>Pseudomonadota</taxon>
        <taxon>Betaproteobacteria</taxon>
        <taxon>Burkholderiales</taxon>
        <taxon>Burkholderiaceae</taxon>
        <taxon>Trinickia</taxon>
    </lineage>
</organism>